<dbReference type="Gramene" id="OMERI08G15540.1">
    <property type="protein sequence ID" value="OMERI08G15540.1"/>
    <property type="gene ID" value="OMERI08G15540"/>
</dbReference>
<dbReference type="AlphaFoldDB" id="A0A0E0EMW2"/>
<evidence type="ECO:0000256" key="1">
    <source>
        <dbReference type="SAM" id="MobiDB-lite"/>
    </source>
</evidence>
<proteinExistence type="predicted"/>
<reference evidence="2" key="2">
    <citation type="submission" date="2018-05" db="EMBL/GenBank/DDBJ databases">
        <title>OmerRS3 (Oryza meridionalis Reference Sequence Version 3).</title>
        <authorList>
            <person name="Zhang J."/>
            <person name="Kudrna D."/>
            <person name="Lee S."/>
            <person name="Talag J."/>
            <person name="Welchert J."/>
            <person name="Wing R.A."/>
        </authorList>
    </citation>
    <scope>NUCLEOTIDE SEQUENCE [LARGE SCALE GENOMIC DNA]</scope>
    <source>
        <strain evidence="2">cv. OR44</strain>
    </source>
</reference>
<feature type="compositionally biased region" description="Low complexity" evidence="1">
    <location>
        <begin position="40"/>
        <end position="50"/>
    </location>
</feature>
<dbReference type="HOGENOM" id="CLU_2642277_0_0_1"/>
<sequence>MRRRRAARGRAGGGEERHGCRLPGSRAQPHRAAASTPDGAAAWRGAAAQACSTGAKQGRGRADGAAAPSSKQSKQKQ</sequence>
<dbReference type="Proteomes" id="UP000008021">
    <property type="component" value="Chromosome 8"/>
</dbReference>
<protein>
    <submittedName>
        <fullName evidence="2">Uncharacterized protein</fullName>
    </submittedName>
</protein>
<keyword evidence="3" id="KW-1185">Reference proteome</keyword>
<evidence type="ECO:0000313" key="2">
    <source>
        <dbReference type="EnsemblPlants" id="OMERI08G15540.1"/>
    </source>
</evidence>
<feature type="region of interest" description="Disordered" evidence="1">
    <location>
        <begin position="1"/>
        <end position="77"/>
    </location>
</feature>
<reference evidence="2" key="1">
    <citation type="submission" date="2015-04" db="UniProtKB">
        <authorList>
            <consortium name="EnsemblPlants"/>
        </authorList>
    </citation>
    <scope>IDENTIFICATION</scope>
</reference>
<organism evidence="2">
    <name type="scientific">Oryza meridionalis</name>
    <dbReference type="NCBI Taxonomy" id="40149"/>
    <lineage>
        <taxon>Eukaryota</taxon>
        <taxon>Viridiplantae</taxon>
        <taxon>Streptophyta</taxon>
        <taxon>Embryophyta</taxon>
        <taxon>Tracheophyta</taxon>
        <taxon>Spermatophyta</taxon>
        <taxon>Magnoliopsida</taxon>
        <taxon>Liliopsida</taxon>
        <taxon>Poales</taxon>
        <taxon>Poaceae</taxon>
        <taxon>BOP clade</taxon>
        <taxon>Oryzoideae</taxon>
        <taxon>Oryzeae</taxon>
        <taxon>Oryzinae</taxon>
        <taxon>Oryza</taxon>
    </lineage>
</organism>
<dbReference type="EnsemblPlants" id="OMERI08G15540.1">
    <property type="protein sequence ID" value="OMERI08G15540.1"/>
    <property type="gene ID" value="OMERI08G15540"/>
</dbReference>
<evidence type="ECO:0000313" key="3">
    <source>
        <dbReference type="Proteomes" id="UP000008021"/>
    </source>
</evidence>
<name>A0A0E0EMW2_9ORYZ</name>
<accession>A0A0E0EMW2</accession>